<protein>
    <submittedName>
        <fullName evidence="1">Uncharacterized protein</fullName>
    </submittedName>
</protein>
<evidence type="ECO:0000313" key="1">
    <source>
        <dbReference type="EMBL" id="KXX64876.1"/>
    </source>
</evidence>
<proteinExistence type="predicted"/>
<dbReference type="Proteomes" id="UP000075766">
    <property type="component" value="Unassembled WGS sequence"/>
</dbReference>
<gene>
    <name evidence="1" type="ORF">AY586_01990</name>
</gene>
<dbReference type="EMBL" id="LSYU01000044">
    <property type="protein sequence ID" value="KXX64876.1"/>
    <property type="molecule type" value="Genomic_DNA"/>
</dbReference>
<keyword evidence="2" id="KW-1185">Reference proteome</keyword>
<evidence type="ECO:0000313" key="2">
    <source>
        <dbReference type="Proteomes" id="UP000075766"/>
    </source>
</evidence>
<name>A0ABR5VHU1_MARGR</name>
<comment type="caution">
    <text evidence="1">The sequence shown here is derived from an EMBL/GenBank/DDBJ whole genome shotgun (WGS) entry which is preliminary data.</text>
</comment>
<reference evidence="1 2" key="1">
    <citation type="submission" date="2016-02" db="EMBL/GenBank/DDBJ databases">
        <title>Genome sequence of Marichromatium gracile YL-28, a purple sulfur bacterium.</title>
        <authorList>
            <person name="Zhao C."/>
            <person name="Hong X."/>
            <person name="Chen S."/>
            <person name="Yang S."/>
        </authorList>
    </citation>
    <scope>NUCLEOTIDE SEQUENCE [LARGE SCALE GENOMIC DNA]</scope>
    <source>
        <strain evidence="1 2">YL28</strain>
    </source>
</reference>
<organism evidence="1 2">
    <name type="scientific">Marichromatium gracile</name>
    <name type="common">Chromatium gracile</name>
    <dbReference type="NCBI Taxonomy" id="1048"/>
    <lineage>
        <taxon>Bacteria</taxon>
        <taxon>Pseudomonadati</taxon>
        <taxon>Pseudomonadota</taxon>
        <taxon>Gammaproteobacteria</taxon>
        <taxon>Chromatiales</taxon>
        <taxon>Chromatiaceae</taxon>
        <taxon>Marichromatium</taxon>
    </lineage>
</organism>
<accession>A0ABR5VHU1</accession>
<sequence>MSSIAQPPLPQPPLLQATLQRARRAGTPFLRAALRETALESTTLALAPLDLTTLTQPGPATQQRTPQRRSLPLVLVRVASPEAGLDG</sequence>